<accession>A0A6M5U9R9</accession>
<name>A0A6M5U9R9_9MICO</name>
<evidence type="ECO:0008006" key="4">
    <source>
        <dbReference type="Google" id="ProtNLM"/>
    </source>
</evidence>
<protein>
    <recommendedName>
        <fullName evidence="4">DUF3137 domain-containing protein</fullName>
    </recommendedName>
</protein>
<evidence type="ECO:0000256" key="1">
    <source>
        <dbReference type="SAM" id="Phobius"/>
    </source>
</evidence>
<sequence>MSTAQLDLSAFEAGRRPGSRVTLPAPLRRERRTGVVVVVGSVLAGLVGAALLAFGLQGWTRLTTMLVLGGVVAASTGAVNLLQVSRSAAARISRFAEDNGCGFDALKDSPGYTGSSFRVGTDQQRLMVVRGTIHGYQVEIGNLRYRIGHRRAPLIQSGYVAVRLPARLPHVVMTSRSVPGMRVAFHPRPEDRVELRSDSALRVYAREETAHVVRSMLTAQALEAFARLSRRYCVEIMGDTVFLHARWPVSTGSGRRWRSVLADVAEVCGLLDTSPVWSVAERRLRSASTSLPRLTTGLDEARLRKIVLLSFGALTVVVTLFAVSVQTW</sequence>
<dbReference type="AlphaFoldDB" id="A0A6M5U9R9"/>
<gene>
    <name evidence="2" type="ORF">FIC82_000945</name>
</gene>
<dbReference type="OrthoDB" id="5054050at2"/>
<feature type="transmembrane region" description="Helical" evidence="1">
    <location>
        <begin position="306"/>
        <end position="325"/>
    </location>
</feature>
<dbReference type="RefSeq" id="WP_154797211.1">
    <property type="nucleotide sequence ID" value="NZ_CP052757.1"/>
</dbReference>
<evidence type="ECO:0000313" key="3">
    <source>
        <dbReference type="Proteomes" id="UP000451354"/>
    </source>
</evidence>
<reference evidence="2 3" key="1">
    <citation type="journal article" date="2022" name="Int. J. Syst. Evol. Microbiol.">
        <title>Cellulosimicrobium protaetiae sp. nov., isolated from the gut of the larva of Protaetia brevitarsis seulensis.</title>
        <authorList>
            <person name="Le Han H."/>
            <person name="Nguyen T.T.H."/>
            <person name="Li Z."/>
            <person name="Shin N.R."/>
            <person name="Kim S.G."/>
        </authorList>
    </citation>
    <scope>NUCLEOTIDE SEQUENCE [LARGE SCALE GENOMIC DNA]</scope>
    <source>
        <strain evidence="2 3">BI34</strain>
    </source>
</reference>
<organism evidence="2 3">
    <name type="scientific">Cellulosimicrobium protaetiae</name>
    <dbReference type="NCBI Taxonomy" id="2587808"/>
    <lineage>
        <taxon>Bacteria</taxon>
        <taxon>Bacillati</taxon>
        <taxon>Actinomycetota</taxon>
        <taxon>Actinomycetes</taxon>
        <taxon>Micrococcales</taxon>
        <taxon>Promicromonosporaceae</taxon>
        <taxon>Cellulosimicrobium</taxon>
    </lineage>
</organism>
<dbReference type="Proteomes" id="UP000451354">
    <property type="component" value="Chromosome"/>
</dbReference>
<feature type="transmembrane region" description="Helical" evidence="1">
    <location>
        <begin position="35"/>
        <end position="56"/>
    </location>
</feature>
<keyword evidence="1" id="KW-0472">Membrane</keyword>
<dbReference type="EMBL" id="CP052757">
    <property type="protein sequence ID" value="QJW34980.1"/>
    <property type="molecule type" value="Genomic_DNA"/>
</dbReference>
<dbReference type="KEGG" id="cprt:FIC82_000945"/>
<feature type="transmembrane region" description="Helical" evidence="1">
    <location>
        <begin position="62"/>
        <end position="82"/>
    </location>
</feature>
<keyword evidence="1" id="KW-1133">Transmembrane helix</keyword>
<evidence type="ECO:0000313" key="2">
    <source>
        <dbReference type="EMBL" id="QJW34980.1"/>
    </source>
</evidence>
<proteinExistence type="predicted"/>
<keyword evidence="1" id="KW-0812">Transmembrane</keyword>
<keyword evidence="3" id="KW-1185">Reference proteome</keyword>